<keyword evidence="9" id="KW-1185">Reference proteome</keyword>
<feature type="transmembrane region" description="Helical" evidence="8">
    <location>
        <begin position="45"/>
        <end position="62"/>
    </location>
</feature>
<dbReference type="Proteomes" id="UP000694888">
    <property type="component" value="Unplaced"/>
</dbReference>
<evidence type="ECO:0000256" key="8">
    <source>
        <dbReference type="SAM" id="Phobius"/>
    </source>
</evidence>
<feature type="region of interest" description="Disordered" evidence="7">
    <location>
        <begin position="415"/>
        <end position="462"/>
    </location>
</feature>
<evidence type="ECO:0000256" key="3">
    <source>
        <dbReference type="ARBA" id="ARBA00022692"/>
    </source>
</evidence>
<evidence type="ECO:0000256" key="6">
    <source>
        <dbReference type="ARBA" id="ARBA00023315"/>
    </source>
</evidence>
<evidence type="ECO:0000256" key="2">
    <source>
        <dbReference type="ARBA" id="ARBA00022679"/>
    </source>
</evidence>
<feature type="transmembrane region" description="Helical" evidence="8">
    <location>
        <begin position="355"/>
        <end position="378"/>
    </location>
</feature>
<dbReference type="PANTHER" id="PTHR13906">
    <property type="entry name" value="PORCUPINE"/>
    <property type="match status" value="1"/>
</dbReference>
<feature type="transmembrane region" description="Helical" evidence="8">
    <location>
        <begin position="12"/>
        <end position="33"/>
    </location>
</feature>
<dbReference type="RefSeq" id="XP_035829322.1">
    <property type="nucleotide sequence ID" value="XM_035973429.1"/>
</dbReference>
<comment type="subcellular location">
    <subcellularLocation>
        <location evidence="1">Membrane</location>
        <topology evidence="1">Multi-pass membrane protein</topology>
    </subcellularLocation>
</comment>
<organism evidence="9 10">
    <name type="scientific">Aplysia californica</name>
    <name type="common">California sea hare</name>
    <dbReference type="NCBI Taxonomy" id="6500"/>
    <lineage>
        <taxon>Eukaryota</taxon>
        <taxon>Metazoa</taxon>
        <taxon>Spiralia</taxon>
        <taxon>Lophotrochozoa</taxon>
        <taxon>Mollusca</taxon>
        <taxon>Gastropoda</taxon>
        <taxon>Heterobranchia</taxon>
        <taxon>Euthyneura</taxon>
        <taxon>Tectipleura</taxon>
        <taxon>Aplysiida</taxon>
        <taxon>Aplysioidea</taxon>
        <taxon>Aplysiidae</taxon>
        <taxon>Aplysia</taxon>
    </lineage>
</organism>
<feature type="compositionally biased region" description="Low complexity" evidence="7">
    <location>
        <begin position="415"/>
        <end position="434"/>
    </location>
</feature>
<keyword evidence="5 8" id="KW-0472">Membrane</keyword>
<evidence type="ECO:0000256" key="1">
    <source>
        <dbReference type="ARBA" id="ARBA00004141"/>
    </source>
</evidence>
<dbReference type="GO" id="GO:0016746">
    <property type="term" value="F:acyltransferase activity"/>
    <property type="evidence" value="ECO:0007669"/>
    <property type="project" value="UniProtKB-KW"/>
</dbReference>
<keyword evidence="2" id="KW-0808">Transferase</keyword>
<dbReference type="GeneID" id="101851551"/>
<evidence type="ECO:0000256" key="5">
    <source>
        <dbReference type="ARBA" id="ARBA00023136"/>
    </source>
</evidence>
<evidence type="ECO:0000256" key="4">
    <source>
        <dbReference type="ARBA" id="ARBA00022989"/>
    </source>
</evidence>
<dbReference type="InterPro" id="IPR049941">
    <property type="entry name" value="LPLAT_7/PORCN-like"/>
</dbReference>
<sequence length="462" mass="53687">MYCLLAGVSMMWALIGWQSFLVYAQIMGCYLMMKVMPATRQQLPVFFFALGYMLALYVYRLTLPFGDLCYDATYPLMITTQKLTTLAFSISDWRLIQKKGDRMDSERLKWAVREVPSLLEFLSFTLSYQGVLAGPFCHLRMYKAFIEGTHRDHSKEDNKIAVDFLDDTGSCVATVIKKVLAVFFWMAVSMLAKPYFPDEKNVDPEFMANNTMLTRVGYLYVSLFLHRAKYYVTWGLAEIVYNASGMGYNGRDKDGRHDWTGMCNVHVWRIESATSLKVYLDNWNIMTTHWLRHVCYTRVPFQRTMLTFVLSALWHGLFVGYYLTFVSASIFVEAGRKIRSSVRPKFQTSSLLRSVYEVITFVGTQLSLAFLVLSFVILHWEPCIKFHSSFYWFFHIACVVILLVLPARKSSRLQQQQQQQQQQNNNMQQAVNNHQDLKEGEEISPDGESRPRKREVMHVQKS</sequence>
<evidence type="ECO:0000313" key="10">
    <source>
        <dbReference type="RefSeq" id="XP_035829322.1"/>
    </source>
</evidence>
<protein>
    <submittedName>
        <fullName evidence="10">Lysophospholipid acyltransferase 1</fullName>
    </submittedName>
</protein>
<dbReference type="PANTHER" id="PTHR13906:SF4">
    <property type="entry name" value="LYSOPHOSPHOLIPID ACYLTRANSFERASE 6"/>
    <property type="match status" value="1"/>
</dbReference>
<dbReference type="Pfam" id="PF03062">
    <property type="entry name" value="MBOAT"/>
    <property type="match status" value="1"/>
</dbReference>
<accession>A0ABM1W3S9</accession>
<feature type="compositionally biased region" description="Basic and acidic residues" evidence="7">
    <location>
        <begin position="435"/>
        <end position="462"/>
    </location>
</feature>
<gene>
    <name evidence="10" type="primary">LOC101851551</name>
</gene>
<feature type="transmembrane region" description="Helical" evidence="8">
    <location>
        <begin position="312"/>
        <end position="334"/>
    </location>
</feature>
<proteinExistence type="predicted"/>
<evidence type="ECO:0000256" key="7">
    <source>
        <dbReference type="SAM" id="MobiDB-lite"/>
    </source>
</evidence>
<evidence type="ECO:0000313" key="9">
    <source>
        <dbReference type="Proteomes" id="UP000694888"/>
    </source>
</evidence>
<name>A0ABM1W3S9_APLCA</name>
<feature type="transmembrane region" description="Helical" evidence="8">
    <location>
        <begin position="390"/>
        <end position="407"/>
    </location>
</feature>
<dbReference type="InterPro" id="IPR004299">
    <property type="entry name" value="MBOAT_fam"/>
</dbReference>
<keyword evidence="4 8" id="KW-1133">Transmembrane helix</keyword>
<reference evidence="10" key="1">
    <citation type="submission" date="2025-08" db="UniProtKB">
        <authorList>
            <consortium name="RefSeq"/>
        </authorList>
    </citation>
    <scope>IDENTIFICATION</scope>
</reference>
<keyword evidence="3 8" id="KW-0812">Transmembrane</keyword>
<keyword evidence="6 10" id="KW-0012">Acyltransferase</keyword>